<feature type="transmembrane region" description="Helical" evidence="1">
    <location>
        <begin position="101"/>
        <end position="123"/>
    </location>
</feature>
<dbReference type="eggNOG" id="COG3247">
    <property type="taxonomic scope" value="Bacteria"/>
</dbReference>
<accession>D2QP59</accession>
<proteinExistence type="predicted"/>
<reference evidence="2 3" key="1">
    <citation type="journal article" date="2010" name="Stand. Genomic Sci.">
        <title>Complete genome sequence of Spirosoma linguale type strain (1).</title>
        <authorList>
            <person name="Lail K."/>
            <person name="Sikorski J."/>
            <person name="Saunders E."/>
            <person name="Lapidus A."/>
            <person name="Glavina Del Rio T."/>
            <person name="Copeland A."/>
            <person name="Tice H."/>
            <person name="Cheng J.-F."/>
            <person name="Lucas S."/>
            <person name="Nolan M."/>
            <person name="Bruce D."/>
            <person name="Goodwin L."/>
            <person name="Pitluck S."/>
            <person name="Ivanova N."/>
            <person name="Mavromatis K."/>
            <person name="Ovchinnikova G."/>
            <person name="Pati A."/>
            <person name="Chen A."/>
            <person name="Palaniappan K."/>
            <person name="Land M."/>
            <person name="Hauser L."/>
            <person name="Chang Y.-J."/>
            <person name="Jeffries C.D."/>
            <person name="Chain P."/>
            <person name="Brettin T."/>
            <person name="Detter J.C."/>
            <person name="Schuetze A."/>
            <person name="Rohde M."/>
            <person name="Tindall B.J."/>
            <person name="Goeker M."/>
            <person name="Bristow J."/>
            <person name="Eisen J.A."/>
            <person name="Markowitz V."/>
            <person name="Hugenholtz P."/>
            <person name="Kyrpides N.C."/>
            <person name="Klenk H.-P."/>
            <person name="Chen F."/>
        </authorList>
    </citation>
    <scope>NUCLEOTIDE SEQUENCE [LARGE SCALE GENOMIC DNA]</scope>
    <source>
        <strain evidence="3">ATCC 33905 / DSM 74 / LMG 10896 / Claus 1</strain>
    </source>
</reference>
<evidence type="ECO:0000313" key="2">
    <source>
        <dbReference type="EMBL" id="ADB39367.1"/>
    </source>
</evidence>
<organism evidence="2 3">
    <name type="scientific">Spirosoma linguale (strain ATCC 33905 / DSM 74 / LMG 10896 / Claus 1)</name>
    <dbReference type="NCBI Taxonomy" id="504472"/>
    <lineage>
        <taxon>Bacteria</taxon>
        <taxon>Pseudomonadati</taxon>
        <taxon>Bacteroidota</taxon>
        <taxon>Cytophagia</taxon>
        <taxon>Cytophagales</taxon>
        <taxon>Cytophagaceae</taxon>
        <taxon>Spirosoma</taxon>
    </lineage>
</organism>
<evidence type="ECO:0000256" key="1">
    <source>
        <dbReference type="SAM" id="Phobius"/>
    </source>
</evidence>
<feature type="transmembrane region" description="Helical" evidence="1">
    <location>
        <begin position="38"/>
        <end position="58"/>
    </location>
</feature>
<dbReference type="HOGENOM" id="CLU_1400661_0_0_10"/>
<dbReference type="Proteomes" id="UP000002028">
    <property type="component" value="Chromosome"/>
</dbReference>
<dbReference type="STRING" id="504472.Slin_3358"/>
<dbReference type="InterPro" id="IPR005325">
    <property type="entry name" value="DUF308_memb"/>
</dbReference>
<gene>
    <name evidence="2" type="ordered locus">Slin_3358</name>
</gene>
<name>D2QP59_SPILD</name>
<dbReference type="Pfam" id="PF03729">
    <property type="entry name" value="DUF308"/>
    <property type="match status" value="1"/>
</dbReference>
<feature type="transmembrane region" description="Helical" evidence="1">
    <location>
        <begin position="135"/>
        <end position="155"/>
    </location>
</feature>
<dbReference type="KEGG" id="sli:Slin_3358"/>
<evidence type="ECO:0008006" key="4">
    <source>
        <dbReference type="Google" id="ProtNLM"/>
    </source>
</evidence>
<dbReference type="RefSeq" id="WP_012927888.1">
    <property type="nucleotide sequence ID" value="NC_013730.1"/>
</dbReference>
<protein>
    <recommendedName>
        <fullName evidence="4">DUF308 domain-containing protein</fullName>
    </recommendedName>
</protein>
<keyword evidence="1" id="KW-1133">Transmembrane helix</keyword>
<feature type="transmembrane region" description="Helical" evidence="1">
    <location>
        <begin position="12"/>
        <end position="32"/>
    </location>
</feature>
<keyword evidence="1" id="KW-0472">Membrane</keyword>
<dbReference type="EMBL" id="CP001769">
    <property type="protein sequence ID" value="ADB39367.1"/>
    <property type="molecule type" value="Genomic_DNA"/>
</dbReference>
<feature type="transmembrane region" description="Helical" evidence="1">
    <location>
        <begin position="70"/>
        <end position="89"/>
    </location>
</feature>
<evidence type="ECO:0000313" key="3">
    <source>
        <dbReference type="Proteomes" id="UP000002028"/>
    </source>
</evidence>
<keyword evidence="3" id="KW-1185">Reference proteome</keyword>
<feature type="transmembrane region" description="Helical" evidence="1">
    <location>
        <begin position="161"/>
        <end position="180"/>
    </location>
</feature>
<dbReference type="AlphaFoldDB" id="D2QP59"/>
<keyword evidence="1" id="KW-0812">Transmembrane</keyword>
<sequence>MTNQDHNPSTPWGLLSAKALIYVAIGVFIFAFSGSFTAVSGSILAGLFMLAGVFQLLFSRRNKSTDTSNIWGLMYGFSDIGFGIAILIYSLGDSDSIVQTLAFWALLYAILQSVQAMYSFIAARGGTSAPLKSMLTHGITVLVSGGMSYVLLTFATGFNESMHLSGLFTIGLGVLLFVLIQLMRAQKANETEHSVG</sequence>